<protein>
    <submittedName>
        <fullName evidence="4">Glycosyltransferase family 2 protein</fullName>
    </submittedName>
</protein>
<evidence type="ECO:0000313" key="4">
    <source>
        <dbReference type="EMBL" id="MDE5417554.1"/>
    </source>
</evidence>
<feature type="domain" description="Glycosyltransferase 2-like" evidence="3">
    <location>
        <begin position="6"/>
        <end position="105"/>
    </location>
</feature>
<dbReference type="EMBL" id="JAKJSC010000001">
    <property type="protein sequence ID" value="MDE5417554.1"/>
    <property type="molecule type" value="Genomic_DNA"/>
</dbReference>
<sequence>MNSRFSIVILTYNEEDNIPSCLKSIGWCDDIVVIDSYSKDKTIDIAEKHGARVFQNKFIDFAQQRNFANETVAFKYEWVFHLDADEHFTEALRQECNKTILDYKYGAFLVPAKEMLWATWLKYSAGTVYQMRFHKLKDARFEQYGHGQRECDLMKGMGKLKEPYVHYFMSKGINQWFVKHLKYASDECSNEENISLNNVPFLKLINGKSHEKRRVLKAISYKLPLRPFFKFIYMYVIKLGFLDGMVGFRFCVMKAIYEQFIILKKNESIK</sequence>
<dbReference type="PANTHER" id="PTHR43630">
    <property type="entry name" value="POLY-BETA-1,6-N-ACETYL-D-GLUCOSAMINE SYNTHASE"/>
    <property type="match status" value="1"/>
</dbReference>
<dbReference type="Pfam" id="PF00535">
    <property type="entry name" value="Glycos_transf_2"/>
    <property type="match status" value="1"/>
</dbReference>
<gene>
    <name evidence="4" type="ORF">L3049_05990</name>
</gene>
<keyword evidence="2" id="KW-1133">Transmembrane helix</keyword>
<name>A0ABT5VTD7_9BACT</name>
<organism evidence="4 5">
    <name type="scientific">Paralabilibaculum antarcticum</name>
    <dbReference type="NCBI Taxonomy" id="2912572"/>
    <lineage>
        <taxon>Bacteria</taxon>
        <taxon>Pseudomonadati</taxon>
        <taxon>Bacteroidota</taxon>
        <taxon>Bacteroidia</taxon>
        <taxon>Marinilabiliales</taxon>
        <taxon>Marinifilaceae</taxon>
        <taxon>Paralabilibaculum</taxon>
    </lineage>
</organism>
<dbReference type="PANTHER" id="PTHR43630:SF2">
    <property type="entry name" value="GLYCOSYLTRANSFERASE"/>
    <property type="match status" value="1"/>
</dbReference>
<dbReference type="RefSeq" id="WP_275108895.1">
    <property type="nucleotide sequence ID" value="NZ_JAKJSC010000001.1"/>
</dbReference>
<evidence type="ECO:0000259" key="3">
    <source>
        <dbReference type="Pfam" id="PF00535"/>
    </source>
</evidence>
<evidence type="ECO:0000256" key="1">
    <source>
        <dbReference type="ARBA" id="ARBA00038494"/>
    </source>
</evidence>
<dbReference type="InterPro" id="IPR029044">
    <property type="entry name" value="Nucleotide-diphossugar_trans"/>
</dbReference>
<reference evidence="4 5" key="1">
    <citation type="submission" date="2022-01" db="EMBL/GenBank/DDBJ databases">
        <title>Labilibaculum sp. nov, a marine bacterium isolated from Antarctica.</title>
        <authorList>
            <person name="Dai W."/>
        </authorList>
    </citation>
    <scope>NUCLEOTIDE SEQUENCE [LARGE SCALE GENOMIC DNA]</scope>
    <source>
        <strain evidence="4 5">DW002</strain>
    </source>
</reference>
<dbReference type="InterPro" id="IPR001173">
    <property type="entry name" value="Glyco_trans_2-like"/>
</dbReference>
<keyword evidence="2" id="KW-0472">Membrane</keyword>
<dbReference type="CDD" id="cd02511">
    <property type="entry name" value="Beta4Glucosyltransferase"/>
    <property type="match status" value="1"/>
</dbReference>
<dbReference type="Gene3D" id="3.90.550.10">
    <property type="entry name" value="Spore Coat Polysaccharide Biosynthesis Protein SpsA, Chain A"/>
    <property type="match status" value="1"/>
</dbReference>
<evidence type="ECO:0000313" key="5">
    <source>
        <dbReference type="Proteomes" id="UP001528920"/>
    </source>
</evidence>
<keyword evidence="2" id="KW-0812">Transmembrane</keyword>
<evidence type="ECO:0000256" key="2">
    <source>
        <dbReference type="SAM" id="Phobius"/>
    </source>
</evidence>
<keyword evidence="5" id="KW-1185">Reference proteome</keyword>
<proteinExistence type="inferred from homology"/>
<comment type="caution">
    <text evidence="4">The sequence shown here is derived from an EMBL/GenBank/DDBJ whole genome shotgun (WGS) entry which is preliminary data.</text>
</comment>
<feature type="transmembrane region" description="Helical" evidence="2">
    <location>
        <begin position="232"/>
        <end position="252"/>
    </location>
</feature>
<dbReference type="Proteomes" id="UP001528920">
    <property type="component" value="Unassembled WGS sequence"/>
</dbReference>
<accession>A0ABT5VTD7</accession>
<dbReference type="SUPFAM" id="SSF53448">
    <property type="entry name" value="Nucleotide-diphospho-sugar transferases"/>
    <property type="match status" value="1"/>
</dbReference>
<comment type="similarity">
    <text evidence="1">Belongs to the glycosyltransferase 2 family. WaaE/KdtX subfamily.</text>
</comment>